<keyword evidence="1" id="KW-0812">Transmembrane</keyword>
<accession>A0A645BH58</accession>
<feature type="transmembrane region" description="Helical" evidence="1">
    <location>
        <begin position="193"/>
        <end position="213"/>
    </location>
</feature>
<feature type="transmembrane region" description="Helical" evidence="1">
    <location>
        <begin position="169"/>
        <end position="187"/>
    </location>
</feature>
<dbReference type="Gene3D" id="3.40.630.30">
    <property type="match status" value="1"/>
</dbReference>
<evidence type="ECO:0000256" key="1">
    <source>
        <dbReference type="SAM" id="Phobius"/>
    </source>
</evidence>
<dbReference type="Pfam" id="PF13302">
    <property type="entry name" value="Acetyltransf_3"/>
    <property type="match status" value="1"/>
</dbReference>
<dbReference type="InterPro" id="IPR000182">
    <property type="entry name" value="GNAT_dom"/>
</dbReference>
<evidence type="ECO:0000259" key="2">
    <source>
        <dbReference type="Pfam" id="PF13302"/>
    </source>
</evidence>
<dbReference type="InterPro" id="IPR016181">
    <property type="entry name" value="Acyl_CoA_acyltransferase"/>
</dbReference>
<name>A0A645BH58_9ZZZZ</name>
<keyword evidence="1" id="KW-0472">Membrane</keyword>
<keyword evidence="1" id="KW-1133">Transmembrane helix</keyword>
<sequence>MEFRTKDIRITPLKADQLKLFFEAPDQFEAELDLSSGEAQENETLKNYCREVFDIGVSDPKKELMYTVWLIIARSTRTIIGTLRLHGPANEKHEAQLSFQIEDAYQNSEYSTQALKKFCEWAFSQNTNFIQVSVPAEDETKKSMLLKSDFILTEEQADQLIYELERPKSFWTSIYMCMGLSLGLCFGSSFDNIAIGMCIGLSIGLAVGTALDASDKKNRMRDKPQENNKK</sequence>
<dbReference type="EMBL" id="VSSQ01020095">
    <property type="protein sequence ID" value="MPM64697.1"/>
    <property type="molecule type" value="Genomic_DNA"/>
</dbReference>
<proteinExistence type="predicted"/>
<organism evidence="3">
    <name type="scientific">bioreactor metagenome</name>
    <dbReference type="NCBI Taxonomy" id="1076179"/>
    <lineage>
        <taxon>unclassified sequences</taxon>
        <taxon>metagenomes</taxon>
        <taxon>ecological metagenomes</taxon>
    </lineage>
</organism>
<gene>
    <name evidence="3" type="ORF">SDC9_111585</name>
</gene>
<dbReference type="GO" id="GO:0016747">
    <property type="term" value="F:acyltransferase activity, transferring groups other than amino-acyl groups"/>
    <property type="evidence" value="ECO:0007669"/>
    <property type="project" value="InterPro"/>
</dbReference>
<comment type="caution">
    <text evidence="3">The sequence shown here is derived from an EMBL/GenBank/DDBJ whole genome shotgun (WGS) entry which is preliminary data.</text>
</comment>
<evidence type="ECO:0000313" key="3">
    <source>
        <dbReference type="EMBL" id="MPM64697.1"/>
    </source>
</evidence>
<dbReference type="AlphaFoldDB" id="A0A645BH58"/>
<dbReference type="SUPFAM" id="SSF55729">
    <property type="entry name" value="Acyl-CoA N-acyltransferases (Nat)"/>
    <property type="match status" value="1"/>
</dbReference>
<protein>
    <recommendedName>
        <fullName evidence="2">N-acetyltransferase domain-containing protein</fullName>
    </recommendedName>
</protein>
<feature type="domain" description="N-acetyltransferase" evidence="2">
    <location>
        <begin position="46"/>
        <end position="133"/>
    </location>
</feature>
<reference evidence="3" key="1">
    <citation type="submission" date="2019-08" db="EMBL/GenBank/DDBJ databases">
        <authorList>
            <person name="Kucharzyk K."/>
            <person name="Murdoch R.W."/>
            <person name="Higgins S."/>
            <person name="Loffler F."/>
        </authorList>
    </citation>
    <scope>NUCLEOTIDE SEQUENCE</scope>
</reference>